<dbReference type="Pfam" id="PF07238">
    <property type="entry name" value="PilZ"/>
    <property type="match status" value="1"/>
</dbReference>
<sequence>MDENNTQDRAPRKKLDRPVEFIIDADVIAAQGLNISETGISFETEEPITIVMRLKDRDKSEYRAELIWAQKNEAGAMSYGLRFLGSEPDYTES</sequence>
<keyword evidence="3" id="KW-1185">Reference proteome</keyword>
<organism evidence="2 3">
    <name type="scientific">Chitinivibrio alkaliphilus ACht1</name>
    <dbReference type="NCBI Taxonomy" id="1313304"/>
    <lineage>
        <taxon>Bacteria</taxon>
        <taxon>Pseudomonadati</taxon>
        <taxon>Fibrobacterota</taxon>
        <taxon>Chitinivibrionia</taxon>
        <taxon>Chitinivibrionales</taxon>
        <taxon>Chitinivibrionaceae</taxon>
        <taxon>Chitinivibrio</taxon>
    </lineage>
</organism>
<dbReference type="SUPFAM" id="SSF141371">
    <property type="entry name" value="PilZ domain-like"/>
    <property type="match status" value="1"/>
</dbReference>
<protein>
    <recommendedName>
        <fullName evidence="1">PilZ domain-containing protein</fullName>
    </recommendedName>
</protein>
<evidence type="ECO:0000313" key="3">
    <source>
        <dbReference type="Proteomes" id="UP000017148"/>
    </source>
</evidence>
<proteinExistence type="predicted"/>
<dbReference type="RefSeq" id="WP_022635745.1">
    <property type="nucleotide sequence ID" value="NZ_ASJR01000001.1"/>
</dbReference>
<dbReference type="STRING" id="1313304.CALK_0185"/>
<dbReference type="Proteomes" id="UP000017148">
    <property type="component" value="Unassembled WGS sequence"/>
</dbReference>
<feature type="domain" description="PilZ" evidence="1">
    <location>
        <begin position="9"/>
        <end position="87"/>
    </location>
</feature>
<comment type="caution">
    <text evidence="2">The sequence shown here is derived from an EMBL/GenBank/DDBJ whole genome shotgun (WGS) entry which is preliminary data.</text>
</comment>
<name>U7D8W4_9BACT</name>
<dbReference type="AlphaFoldDB" id="U7D8W4"/>
<evidence type="ECO:0000259" key="1">
    <source>
        <dbReference type="Pfam" id="PF07238"/>
    </source>
</evidence>
<dbReference type="OrthoDB" id="9799604at2"/>
<dbReference type="InterPro" id="IPR009875">
    <property type="entry name" value="PilZ_domain"/>
</dbReference>
<evidence type="ECO:0000313" key="2">
    <source>
        <dbReference type="EMBL" id="ERP39385.1"/>
    </source>
</evidence>
<dbReference type="EMBL" id="ASJR01000001">
    <property type="protein sequence ID" value="ERP39385.1"/>
    <property type="molecule type" value="Genomic_DNA"/>
</dbReference>
<accession>U7D8W4</accession>
<dbReference type="GO" id="GO:0035438">
    <property type="term" value="F:cyclic-di-GMP binding"/>
    <property type="evidence" value="ECO:0007669"/>
    <property type="project" value="InterPro"/>
</dbReference>
<gene>
    <name evidence="2" type="ORF">CALK_0185</name>
</gene>
<reference evidence="2 3" key="1">
    <citation type="journal article" date="2013" name="Environ. Microbiol.">
        <title>Genome analysis of Chitinivibrio alkaliphilus gen. nov., sp. nov., a novel extremely haloalkaliphilic anaerobic chitinolytic bacterium from the candidate phylum Termite Group 3.</title>
        <authorList>
            <person name="Sorokin D.Y."/>
            <person name="Gumerov V.M."/>
            <person name="Rakitin A.L."/>
            <person name="Beletsky A.V."/>
            <person name="Damste J.S."/>
            <person name="Muyzer G."/>
            <person name="Mardanov A.V."/>
            <person name="Ravin N.V."/>
        </authorList>
    </citation>
    <scope>NUCLEOTIDE SEQUENCE [LARGE SCALE GENOMIC DNA]</scope>
    <source>
        <strain evidence="2 3">ACht1</strain>
    </source>
</reference>